<keyword evidence="1" id="KW-1133">Transmembrane helix</keyword>
<keyword evidence="3" id="KW-1185">Reference proteome</keyword>
<accession>A0ABT7SAF0</accession>
<dbReference type="EMBL" id="JAUCGR010000004">
    <property type="protein sequence ID" value="MDM7832602.1"/>
    <property type="molecule type" value="Genomic_DNA"/>
</dbReference>
<feature type="transmembrane region" description="Helical" evidence="1">
    <location>
        <begin position="46"/>
        <end position="68"/>
    </location>
</feature>
<organism evidence="2 3">
    <name type="scientific">Cellulomonas edaphi</name>
    <dbReference type="NCBI Taxonomy" id="3053468"/>
    <lineage>
        <taxon>Bacteria</taxon>
        <taxon>Bacillati</taxon>
        <taxon>Actinomycetota</taxon>
        <taxon>Actinomycetes</taxon>
        <taxon>Micrococcales</taxon>
        <taxon>Cellulomonadaceae</taxon>
        <taxon>Cellulomonas</taxon>
    </lineage>
</organism>
<feature type="transmembrane region" description="Helical" evidence="1">
    <location>
        <begin position="21"/>
        <end position="40"/>
    </location>
</feature>
<keyword evidence="1" id="KW-0472">Membrane</keyword>
<evidence type="ECO:0000313" key="3">
    <source>
        <dbReference type="Proteomes" id="UP001321453"/>
    </source>
</evidence>
<dbReference type="Proteomes" id="UP001321453">
    <property type="component" value="Unassembled WGS sequence"/>
</dbReference>
<name>A0ABT7SAF0_9CELL</name>
<evidence type="ECO:0000313" key="2">
    <source>
        <dbReference type="EMBL" id="MDM7832602.1"/>
    </source>
</evidence>
<keyword evidence="1" id="KW-0812">Transmembrane</keyword>
<evidence type="ECO:0008006" key="4">
    <source>
        <dbReference type="Google" id="ProtNLM"/>
    </source>
</evidence>
<reference evidence="2 3" key="1">
    <citation type="submission" date="2023-06" db="EMBL/GenBank/DDBJ databases">
        <title>Cellulomonas sp. MW9 Whole genome sequence.</title>
        <authorList>
            <person name="Park S."/>
        </authorList>
    </citation>
    <scope>NUCLEOTIDE SEQUENCE [LARGE SCALE GENOMIC DNA]</scope>
    <source>
        <strain evidence="2 3">MW9</strain>
    </source>
</reference>
<proteinExistence type="predicted"/>
<protein>
    <recommendedName>
        <fullName evidence="4">DUF3099 domain-containing protein</fullName>
    </recommendedName>
</protein>
<dbReference type="RefSeq" id="WP_289448103.1">
    <property type="nucleotide sequence ID" value="NZ_JAUCGR010000004.1"/>
</dbReference>
<gene>
    <name evidence="2" type="ORF">QRT05_14785</name>
</gene>
<evidence type="ECO:0000256" key="1">
    <source>
        <dbReference type="SAM" id="Phobius"/>
    </source>
</evidence>
<sequence>MGRHASVEPTPQEQGHPRRTVWLERVGMGLAAGVVILLVLRWADLSWATAAAIAVGVTVLVPLAAWVASTVPGHDSGRTG</sequence>
<comment type="caution">
    <text evidence="2">The sequence shown here is derived from an EMBL/GenBank/DDBJ whole genome shotgun (WGS) entry which is preliminary data.</text>
</comment>